<accession>A0A0F6W0R6</accession>
<organism evidence="2 3">
    <name type="scientific">Sandaracinus amylolyticus</name>
    <dbReference type="NCBI Taxonomy" id="927083"/>
    <lineage>
        <taxon>Bacteria</taxon>
        <taxon>Pseudomonadati</taxon>
        <taxon>Myxococcota</taxon>
        <taxon>Polyangia</taxon>
        <taxon>Polyangiales</taxon>
        <taxon>Sandaracinaceae</taxon>
        <taxon>Sandaracinus</taxon>
    </lineage>
</organism>
<gene>
    <name evidence="2" type="ORF">DB32_001451</name>
</gene>
<protein>
    <submittedName>
        <fullName evidence="2">Integral-membrane protein</fullName>
    </submittedName>
</protein>
<keyword evidence="1" id="KW-0472">Membrane</keyword>
<dbReference type="STRING" id="927083.DB32_001451"/>
<dbReference type="InterPro" id="IPR013901">
    <property type="entry name" value="Anthrone_oxy"/>
</dbReference>
<sequence length="159" mass="16978">MLLAATTATGLAAGLFYGYVCSVMPGLARADDRTFVTTMQEINVAILNGWFALSFGGSLVLTIAAAVMHRSADARPVLPWIVAAAVLYALVLVITIAFNVPLNDRLAAAGPVDRIADLAAVRRAFEAPWVRWNLARAIANVASFVCLVWALVLEGRIHD</sequence>
<keyword evidence="1" id="KW-0812">Transmembrane</keyword>
<name>A0A0F6W0R6_9BACT</name>
<dbReference type="Proteomes" id="UP000034883">
    <property type="component" value="Chromosome"/>
</dbReference>
<dbReference type="EMBL" id="CP011125">
    <property type="protein sequence ID" value="AKF04302.1"/>
    <property type="molecule type" value="Genomic_DNA"/>
</dbReference>
<keyword evidence="1" id="KW-1133">Transmembrane helix</keyword>
<proteinExistence type="predicted"/>
<evidence type="ECO:0000313" key="3">
    <source>
        <dbReference type="Proteomes" id="UP000034883"/>
    </source>
</evidence>
<keyword evidence="3" id="KW-1185">Reference proteome</keyword>
<evidence type="ECO:0000256" key="1">
    <source>
        <dbReference type="SAM" id="Phobius"/>
    </source>
</evidence>
<dbReference type="Pfam" id="PF08592">
    <property type="entry name" value="Anthrone_oxy"/>
    <property type="match status" value="1"/>
</dbReference>
<dbReference type="KEGG" id="samy:DB32_001451"/>
<dbReference type="AlphaFoldDB" id="A0A0F6W0R6"/>
<reference evidence="2 3" key="1">
    <citation type="submission" date="2015-03" db="EMBL/GenBank/DDBJ databases">
        <title>Genome assembly of Sandaracinus amylolyticus DSM 53668.</title>
        <authorList>
            <person name="Sharma G."/>
            <person name="Subramanian S."/>
        </authorList>
    </citation>
    <scope>NUCLEOTIDE SEQUENCE [LARGE SCALE GENOMIC DNA]</scope>
    <source>
        <strain evidence="2 3">DSM 53668</strain>
    </source>
</reference>
<feature type="transmembrane region" description="Helical" evidence="1">
    <location>
        <begin position="46"/>
        <end position="65"/>
    </location>
</feature>
<feature type="transmembrane region" description="Helical" evidence="1">
    <location>
        <begin position="134"/>
        <end position="153"/>
    </location>
</feature>
<evidence type="ECO:0000313" key="2">
    <source>
        <dbReference type="EMBL" id="AKF04302.1"/>
    </source>
</evidence>
<feature type="transmembrane region" description="Helical" evidence="1">
    <location>
        <begin position="77"/>
        <end position="98"/>
    </location>
</feature>